<dbReference type="SUPFAM" id="SSF53448">
    <property type="entry name" value="Nucleotide-diphospho-sugar transferases"/>
    <property type="match status" value="1"/>
</dbReference>
<accession>A0ABU9N628</accession>
<keyword evidence="2 4" id="KW-0548">Nucleotidyltransferase</keyword>
<dbReference type="EC" id="2.7.7.38" evidence="4"/>
<dbReference type="NCBIfam" id="NF009905">
    <property type="entry name" value="PRK13368.1"/>
    <property type="match status" value="1"/>
</dbReference>
<evidence type="ECO:0000313" key="4">
    <source>
        <dbReference type="EMBL" id="MEM0542018.1"/>
    </source>
</evidence>
<comment type="caution">
    <text evidence="4">The sequence shown here is derived from an EMBL/GenBank/DDBJ whole genome shotgun (WGS) entry which is preliminary data.</text>
</comment>
<dbReference type="PANTHER" id="PTHR42866:SF2">
    <property type="entry name" value="3-DEOXY-MANNO-OCTULOSONATE CYTIDYLYLTRANSFERASE, MITOCHONDRIAL"/>
    <property type="match status" value="1"/>
</dbReference>
<dbReference type="InterPro" id="IPR003329">
    <property type="entry name" value="Cytidylyl_trans"/>
</dbReference>
<keyword evidence="1 4" id="KW-0808">Transferase</keyword>
<dbReference type="NCBIfam" id="NF003952">
    <property type="entry name" value="PRK05450.1-5"/>
    <property type="match status" value="1"/>
</dbReference>
<dbReference type="RefSeq" id="WP_342695239.1">
    <property type="nucleotide sequence ID" value="NZ_JBCGDO010000004.1"/>
</dbReference>
<evidence type="ECO:0000256" key="1">
    <source>
        <dbReference type="ARBA" id="ARBA00022679"/>
    </source>
</evidence>
<evidence type="ECO:0000256" key="3">
    <source>
        <dbReference type="ARBA" id="ARBA00022985"/>
    </source>
</evidence>
<dbReference type="Pfam" id="PF02348">
    <property type="entry name" value="CTP_transf_3"/>
    <property type="match status" value="1"/>
</dbReference>
<dbReference type="Proteomes" id="UP001460072">
    <property type="component" value="Unassembled WGS sequence"/>
</dbReference>
<keyword evidence="3" id="KW-0448">Lipopolysaccharide biosynthesis</keyword>
<evidence type="ECO:0000313" key="5">
    <source>
        <dbReference type="Proteomes" id="UP001460072"/>
    </source>
</evidence>
<dbReference type="PANTHER" id="PTHR42866">
    <property type="entry name" value="3-DEOXY-MANNO-OCTULOSONATE CYTIDYLYLTRANSFERASE"/>
    <property type="match status" value="1"/>
</dbReference>
<dbReference type="InterPro" id="IPR029044">
    <property type="entry name" value="Nucleotide-diphossugar_trans"/>
</dbReference>
<dbReference type="Gene3D" id="3.90.550.10">
    <property type="entry name" value="Spore Coat Polysaccharide Biosynthesis Protein SpsA, Chain A"/>
    <property type="match status" value="1"/>
</dbReference>
<proteinExistence type="predicted"/>
<organism evidence="4 5">
    <name type="scientific">Flavobacterium aureirubrum</name>
    <dbReference type="NCBI Taxonomy" id="3133147"/>
    <lineage>
        <taxon>Bacteria</taxon>
        <taxon>Pseudomonadati</taxon>
        <taxon>Bacteroidota</taxon>
        <taxon>Flavobacteriia</taxon>
        <taxon>Flavobacteriales</taxon>
        <taxon>Flavobacteriaceae</taxon>
        <taxon>Flavobacterium</taxon>
    </lineage>
</organism>
<gene>
    <name evidence="4" type="ORF">WFZ85_05290</name>
</gene>
<evidence type="ECO:0000256" key="2">
    <source>
        <dbReference type="ARBA" id="ARBA00022695"/>
    </source>
</evidence>
<dbReference type="CDD" id="cd02517">
    <property type="entry name" value="CMP-KDO-Synthetase"/>
    <property type="match status" value="1"/>
</dbReference>
<sequence length="244" mass="27615">MNYIVVIPARLASTRLPEKPLIDIKGKSLIQRTYEQCSKAVSADKIWIATDSEKIKIHCERLGMNVIMTSDQCLTGTDRVAEVAKKIEADYYINVQGDEPVINPNDIKKAIQAISDFPNEIINGYTAIDTKEDYYSLTIPKVVFKPNGELLYMSRAGIPGNKKGEFVTSWRQVCIYVFPKNSLQAFTSVTTKTPLEEQEDIEILRFLELNHKVRMIEMSCDSIAVDTPEDVVKVINRLNQGHNE</sequence>
<reference evidence="4 5" key="1">
    <citation type="submission" date="2024-03" db="EMBL/GenBank/DDBJ databases">
        <title>Two novel species of the genus Flavobacterium exhibiting potentially degradation of complex polysaccharides.</title>
        <authorList>
            <person name="Lian X."/>
        </authorList>
    </citation>
    <scope>NUCLEOTIDE SEQUENCE [LARGE SCALE GENOMIC DNA]</scope>
    <source>
        <strain evidence="5">j3</strain>
    </source>
</reference>
<name>A0ABU9N628_9FLAO</name>
<dbReference type="EMBL" id="JBCGDO010000004">
    <property type="protein sequence ID" value="MEM0542018.1"/>
    <property type="molecule type" value="Genomic_DNA"/>
</dbReference>
<protein>
    <submittedName>
        <fullName evidence="4">3-deoxy-manno-octulosonate cytidylyltransferase</fullName>
        <ecNumber evidence="4">2.7.7.38</ecNumber>
    </submittedName>
</protein>
<keyword evidence="5" id="KW-1185">Reference proteome</keyword>
<dbReference type="InterPro" id="IPR004528">
    <property type="entry name" value="KdsB"/>
</dbReference>
<dbReference type="GO" id="GO:0008690">
    <property type="term" value="F:3-deoxy-manno-octulosonate cytidylyltransferase activity"/>
    <property type="evidence" value="ECO:0007669"/>
    <property type="project" value="UniProtKB-EC"/>
</dbReference>